<dbReference type="Pfam" id="PF04358">
    <property type="entry name" value="DsrC"/>
    <property type="match status" value="1"/>
</dbReference>
<gene>
    <name evidence="4" type="ORF">AAY24_17280</name>
</gene>
<keyword evidence="2" id="KW-0963">Cytoplasm</keyword>
<dbReference type="GO" id="GO:0002143">
    <property type="term" value="P:tRNA wobble position uridine thiolation"/>
    <property type="evidence" value="ECO:0007669"/>
    <property type="project" value="TreeGrafter"/>
</dbReference>
<evidence type="ECO:0000313" key="4">
    <source>
        <dbReference type="EMBL" id="AKH21801.1"/>
    </source>
</evidence>
<protein>
    <recommendedName>
        <fullName evidence="3">Sulfurtransferase</fullName>
        <ecNumber evidence="3">2.8.1.-</ecNumber>
    </recommendedName>
</protein>
<dbReference type="Gene3D" id="1.10.10.370">
    <property type="entry name" value="DsrC-like protein, C-terminal domain"/>
    <property type="match status" value="1"/>
</dbReference>
<dbReference type="InterPro" id="IPR007453">
    <property type="entry name" value="DsrC/TusE"/>
</dbReference>
<dbReference type="InterPro" id="IPR043163">
    <property type="entry name" value="DsrC-like_N"/>
</dbReference>
<dbReference type="GO" id="GO:0097163">
    <property type="term" value="F:sulfur carrier activity"/>
    <property type="evidence" value="ECO:0007669"/>
    <property type="project" value="TreeGrafter"/>
</dbReference>
<dbReference type="AlphaFoldDB" id="A0A0F7JZN8"/>
<sequence>MSYQLNGNTIETTENGYLVNHEDWSEELANVIAEAEGITLSEKAWEVINYLRDEYFNNNGNQPNERNMVKHFKSVWTDLEKVDAKALYEHFPMGPSKQAGKIAGLPETKRKGGY</sequence>
<proteinExistence type="inferred from homology"/>
<accession>A0A0F7JZN8</accession>
<dbReference type="PIRSF" id="PIRSF006223">
    <property type="entry name" value="DsrC_TusE"/>
    <property type="match status" value="1"/>
</dbReference>
<comment type="function">
    <text evidence="3">Part of a sulfur-relay system.</text>
</comment>
<dbReference type="EMBL" id="CP011412">
    <property type="protein sequence ID" value="AKH21801.1"/>
    <property type="molecule type" value="Genomic_DNA"/>
</dbReference>
<dbReference type="Proteomes" id="UP000034410">
    <property type="component" value="Chromosome"/>
</dbReference>
<name>A0A0F7JZN8_9GAMM</name>
<dbReference type="GO" id="GO:0005737">
    <property type="term" value="C:cytoplasm"/>
    <property type="evidence" value="ECO:0007669"/>
    <property type="project" value="UniProtKB-SubCell"/>
</dbReference>
<comment type="similarity">
    <text evidence="3">Belongs to the dsrC/tusE family.</text>
</comment>
<dbReference type="GO" id="GO:0016740">
    <property type="term" value="F:transferase activity"/>
    <property type="evidence" value="ECO:0007669"/>
    <property type="project" value="UniProtKB-KW"/>
</dbReference>
<dbReference type="InterPro" id="IPR042072">
    <property type="entry name" value="DsrC-like_C"/>
</dbReference>
<keyword evidence="3" id="KW-0808">Transferase</keyword>
<evidence type="ECO:0000313" key="5">
    <source>
        <dbReference type="Proteomes" id="UP000034410"/>
    </source>
</evidence>
<dbReference type="EC" id="2.8.1.-" evidence="3"/>
<dbReference type="KEGG" id="seds:AAY24_17280"/>
<dbReference type="NCBIfam" id="TIGR03342">
    <property type="entry name" value="dsrC_tusE_dsvC"/>
    <property type="match status" value="1"/>
</dbReference>
<keyword evidence="5" id="KW-1185">Reference proteome</keyword>
<evidence type="ECO:0000256" key="3">
    <source>
        <dbReference type="PIRNR" id="PIRNR006223"/>
    </source>
</evidence>
<dbReference type="Gene3D" id="3.30.1420.10">
    <property type="match status" value="1"/>
</dbReference>
<dbReference type="InterPro" id="IPR025526">
    <property type="entry name" value="DsrC-like_dom_sf"/>
</dbReference>
<organism evidence="4 5">
    <name type="scientific">Sedimenticola thiotaurini</name>
    <dbReference type="NCBI Taxonomy" id="1543721"/>
    <lineage>
        <taxon>Bacteria</taxon>
        <taxon>Pseudomonadati</taxon>
        <taxon>Pseudomonadota</taxon>
        <taxon>Gammaproteobacteria</taxon>
        <taxon>Chromatiales</taxon>
        <taxon>Sedimenticolaceae</taxon>
        <taxon>Sedimenticola</taxon>
    </lineage>
</organism>
<evidence type="ECO:0000256" key="1">
    <source>
        <dbReference type="ARBA" id="ARBA00004496"/>
    </source>
</evidence>
<dbReference type="PANTHER" id="PTHR37010:SF1">
    <property type="entry name" value="SULFURTRANSFERASE TUSE"/>
    <property type="match status" value="1"/>
</dbReference>
<dbReference type="SUPFAM" id="SSF69721">
    <property type="entry name" value="DsrC, the gamma subunit of dissimilatory sulfite reductase"/>
    <property type="match status" value="1"/>
</dbReference>
<evidence type="ECO:0000256" key="2">
    <source>
        <dbReference type="ARBA" id="ARBA00022490"/>
    </source>
</evidence>
<dbReference type="OrthoDB" id="9786347at2"/>
<reference evidence="4 5" key="1">
    <citation type="journal article" date="2015" name="Genome Announc.">
        <title>Complete Genome Sequence of Sedimenticola thiotaurini Strain SIP-G1, a Polyphosphate- and Polyhydroxyalkanoate-Accumulating Sulfur-Oxidizing Gammaproteobacterium Isolated from Salt Marsh Sediments.</title>
        <authorList>
            <person name="Flood B.E."/>
            <person name="Jones D.S."/>
            <person name="Bailey J.V."/>
        </authorList>
    </citation>
    <scope>NUCLEOTIDE SEQUENCE [LARGE SCALE GENOMIC DNA]</scope>
    <source>
        <strain evidence="4 5">SIP-G1</strain>
    </source>
</reference>
<dbReference type="RefSeq" id="WP_046860722.1">
    <property type="nucleotide sequence ID" value="NZ_CP011412.1"/>
</dbReference>
<dbReference type="PANTHER" id="PTHR37010">
    <property type="entry name" value="SULFURTRANSFERASE TUSE"/>
    <property type="match status" value="1"/>
</dbReference>
<comment type="subcellular location">
    <subcellularLocation>
        <location evidence="1">Cytoplasm</location>
    </subcellularLocation>
</comment>